<proteinExistence type="predicted"/>
<accession>A0A0E9VKL9</accession>
<name>A0A0E9VKL9_ANGAN</name>
<reference evidence="1" key="1">
    <citation type="submission" date="2014-11" db="EMBL/GenBank/DDBJ databases">
        <authorList>
            <person name="Amaro Gonzalez C."/>
        </authorList>
    </citation>
    <scope>NUCLEOTIDE SEQUENCE</scope>
</reference>
<dbReference type="EMBL" id="GBXM01029965">
    <property type="protein sequence ID" value="JAH78612.1"/>
    <property type="molecule type" value="Transcribed_RNA"/>
</dbReference>
<organism evidence="1">
    <name type="scientific">Anguilla anguilla</name>
    <name type="common">European freshwater eel</name>
    <name type="synonym">Muraena anguilla</name>
    <dbReference type="NCBI Taxonomy" id="7936"/>
    <lineage>
        <taxon>Eukaryota</taxon>
        <taxon>Metazoa</taxon>
        <taxon>Chordata</taxon>
        <taxon>Craniata</taxon>
        <taxon>Vertebrata</taxon>
        <taxon>Euteleostomi</taxon>
        <taxon>Actinopterygii</taxon>
        <taxon>Neopterygii</taxon>
        <taxon>Teleostei</taxon>
        <taxon>Anguilliformes</taxon>
        <taxon>Anguillidae</taxon>
        <taxon>Anguilla</taxon>
    </lineage>
</organism>
<reference evidence="1" key="2">
    <citation type="journal article" date="2015" name="Fish Shellfish Immunol.">
        <title>Early steps in the European eel (Anguilla anguilla)-Vibrio vulnificus interaction in the gills: Role of the RtxA13 toxin.</title>
        <authorList>
            <person name="Callol A."/>
            <person name="Pajuelo D."/>
            <person name="Ebbesson L."/>
            <person name="Teles M."/>
            <person name="MacKenzie S."/>
            <person name="Amaro C."/>
        </authorList>
    </citation>
    <scope>NUCLEOTIDE SEQUENCE</scope>
</reference>
<dbReference type="AlphaFoldDB" id="A0A0E9VKL9"/>
<sequence>MVFFLLTYTNHENGCEDLVHYQNKRQQKSRSLAEVCAMLRNL</sequence>
<protein>
    <submittedName>
        <fullName evidence="1">Uncharacterized protein</fullName>
    </submittedName>
</protein>
<evidence type="ECO:0000313" key="1">
    <source>
        <dbReference type="EMBL" id="JAH78612.1"/>
    </source>
</evidence>